<dbReference type="PANTHER" id="PTHR30590:SF2">
    <property type="entry name" value="INNER MEMBRANE PROTEIN"/>
    <property type="match status" value="1"/>
</dbReference>
<dbReference type="Pfam" id="PF04235">
    <property type="entry name" value="DUF418"/>
    <property type="match status" value="1"/>
</dbReference>
<feature type="transmembrane region" description="Helical" evidence="1">
    <location>
        <begin position="131"/>
        <end position="148"/>
    </location>
</feature>
<dbReference type="RefSeq" id="WP_310911808.1">
    <property type="nucleotide sequence ID" value="NZ_JAVLVT010000003.1"/>
</dbReference>
<feature type="transmembrane region" description="Helical" evidence="1">
    <location>
        <begin position="363"/>
        <end position="386"/>
    </location>
</feature>
<keyword evidence="1" id="KW-0812">Transmembrane</keyword>
<evidence type="ECO:0000313" key="3">
    <source>
        <dbReference type="EMBL" id="MDS1270282.1"/>
    </source>
</evidence>
<feature type="transmembrane region" description="Helical" evidence="1">
    <location>
        <begin position="298"/>
        <end position="317"/>
    </location>
</feature>
<feature type="transmembrane region" description="Helical" evidence="1">
    <location>
        <begin position="338"/>
        <end position="357"/>
    </location>
</feature>
<sequence length="413" mass="45090">MTSETRNELGPKPETQREIAPDLARGLMLLLISIANAPIYLLGRDASGTNFHPTEGSTLDLVVQGVVITTVDMRVYPMFAFLFGYGMVQMLRRQQEKGVSEQAARRALRRRNLWLFVFGFFHAALLFAGDILGAYALSGLVLAWLFLRRSGRTQLVWAALGMALLTVSAVFSIWVAYRTSTGQTAEGFAIFDAYLRILEQTVEDPNYLSSVVFRASIWPTAVLVTGLLSLSAPIAILLAFWAANRRILEDARDHQPLLRTVAIGGITIGWLGGLPHALAHTGQWQGPENTMWVFSTTHPLTGLACGLGYVALFGLIAQRIRERATITTALTAVGKRSLSCYLAQSVIAAPLLAAWGLGVGAHLNSAGMTLVAVAIWALTVVGAYVLERQERRGPAEVVLRRLTYRAGITRMHS</sequence>
<comment type="caution">
    <text evidence="3">The sequence shown here is derived from an EMBL/GenBank/DDBJ whole genome shotgun (WGS) entry which is preliminary data.</text>
</comment>
<dbReference type="Proteomes" id="UP001250214">
    <property type="component" value="Unassembled WGS sequence"/>
</dbReference>
<gene>
    <name evidence="3" type="ORF">RIF23_08245</name>
</gene>
<organism evidence="3 4">
    <name type="scientific">Lipingzhangella rawalii</name>
    <dbReference type="NCBI Taxonomy" id="2055835"/>
    <lineage>
        <taxon>Bacteria</taxon>
        <taxon>Bacillati</taxon>
        <taxon>Actinomycetota</taxon>
        <taxon>Actinomycetes</taxon>
        <taxon>Streptosporangiales</taxon>
        <taxon>Nocardiopsidaceae</taxon>
        <taxon>Lipingzhangella</taxon>
    </lineage>
</organism>
<reference evidence="4" key="1">
    <citation type="submission" date="2023-07" db="EMBL/GenBank/DDBJ databases">
        <title>Novel species in the genus Lipingzhangella isolated from Sambhar Salt Lake.</title>
        <authorList>
            <person name="Jiya N."/>
            <person name="Kajale S."/>
            <person name="Sharma A."/>
        </authorList>
    </citation>
    <scope>NUCLEOTIDE SEQUENCE [LARGE SCALE GENOMIC DNA]</scope>
    <source>
        <strain evidence="4">LS1_29</strain>
    </source>
</reference>
<dbReference type="InterPro" id="IPR052529">
    <property type="entry name" value="Bact_Transport_Assoc"/>
</dbReference>
<feature type="transmembrane region" description="Helical" evidence="1">
    <location>
        <begin position="61"/>
        <end position="88"/>
    </location>
</feature>
<keyword evidence="1" id="KW-0472">Membrane</keyword>
<dbReference type="EMBL" id="JAVLVT010000003">
    <property type="protein sequence ID" value="MDS1270282.1"/>
    <property type="molecule type" value="Genomic_DNA"/>
</dbReference>
<feature type="transmembrane region" description="Helical" evidence="1">
    <location>
        <begin position="256"/>
        <end position="278"/>
    </location>
</feature>
<keyword evidence="4" id="KW-1185">Reference proteome</keyword>
<evidence type="ECO:0000256" key="1">
    <source>
        <dbReference type="SAM" id="Phobius"/>
    </source>
</evidence>
<evidence type="ECO:0000259" key="2">
    <source>
        <dbReference type="Pfam" id="PF04235"/>
    </source>
</evidence>
<dbReference type="PANTHER" id="PTHR30590">
    <property type="entry name" value="INNER MEMBRANE PROTEIN"/>
    <property type="match status" value="1"/>
</dbReference>
<feature type="transmembrane region" description="Helical" evidence="1">
    <location>
        <begin position="108"/>
        <end position="125"/>
    </location>
</feature>
<protein>
    <submittedName>
        <fullName evidence="3">DUF418 domain-containing protein</fullName>
    </submittedName>
</protein>
<keyword evidence="1" id="KW-1133">Transmembrane helix</keyword>
<dbReference type="InterPro" id="IPR007349">
    <property type="entry name" value="DUF418"/>
</dbReference>
<proteinExistence type="predicted"/>
<feature type="transmembrane region" description="Helical" evidence="1">
    <location>
        <begin position="155"/>
        <end position="177"/>
    </location>
</feature>
<accession>A0ABU2H4P7</accession>
<feature type="transmembrane region" description="Helical" evidence="1">
    <location>
        <begin position="23"/>
        <end position="41"/>
    </location>
</feature>
<name>A0ABU2H4P7_9ACTN</name>
<feature type="domain" description="DUF418" evidence="2">
    <location>
        <begin position="243"/>
        <end position="405"/>
    </location>
</feature>
<feature type="transmembrane region" description="Helical" evidence="1">
    <location>
        <begin position="217"/>
        <end position="244"/>
    </location>
</feature>
<evidence type="ECO:0000313" key="4">
    <source>
        <dbReference type="Proteomes" id="UP001250214"/>
    </source>
</evidence>